<dbReference type="OrthoDB" id="537915at2759"/>
<dbReference type="GO" id="GO:0006002">
    <property type="term" value="P:fructose 6-phosphate metabolic process"/>
    <property type="evidence" value="ECO:0007669"/>
    <property type="project" value="InterPro"/>
</dbReference>
<comment type="function">
    <text evidence="2">Catalyzes the phosphorylation of D-fructose 6-phosphate to fructose 1,6-bisphosphate by ATP, the first committing step of glycolysis.</text>
</comment>
<evidence type="ECO:0000256" key="1">
    <source>
        <dbReference type="ARBA" id="ARBA00001946"/>
    </source>
</evidence>
<evidence type="ECO:0000256" key="9">
    <source>
        <dbReference type="ARBA" id="ARBA00023152"/>
    </source>
</evidence>
<keyword evidence="6" id="KW-0418">Kinase</keyword>
<comment type="cofactor">
    <cofactor evidence="1">
        <name>Mg(2+)</name>
        <dbReference type="ChEBI" id="CHEBI:18420"/>
    </cofactor>
</comment>
<keyword evidence="4" id="KW-0479">Metal-binding</keyword>
<dbReference type="PANTHER" id="PTHR45770">
    <property type="entry name" value="ATP-DEPENDENT 6-PHOSPHOFRUCTOKINASE 1"/>
    <property type="match status" value="1"/>
</dbReference>
<evidence type="ECO:0000256" key="4">
    <source>
        <dbReference type="ARBA" id="ARBA00022723"/>
    </source>
</evidence>
<dbReference type="Pfam" id="PF00365">
    <property type="entry name" value="PFK"/>
    <property type="match status" value="1"/>
</dbReference>
<dbReference type="Gene3D" id="3.40.50.450">
    <property type="match status" value="1"/>
</dbReference>
<evidence type="ECO:0000256" key="5">
    <source>
        <dbReference type="ARBA" id="ARBA00022741"/>
    </source>
</evidence>
<dbReference type="PRINTS" id="PR00476">
    <property type="entry name" value="PHFRCTKINASE"/>
</dbReference>
<sequence>MFTFLTRKSPLGLIRAIGTYDIIEHKAIISDQSIGLLPPKLLTGTSNEIYINPMLGNGYKNDVNSGQGFIPEAIFSKLGGYINANSAFSNDFLQGKSAYLVKGYPRKQIIMNPQKVKACIVTCGGLCPGLNVVIRELYMTLHYNYGVPEIYGIRDGYKGFYTPGCLQEFNTSTVHDIHLKGGTILRTSRGGWDKDKISNSIINNGFNQIYIIGGDGTHRGIASLVNELSSKGHFASVVGVTKTIDNDIPIIDRSFGFDTSVEEAQKAIDSADIEANSIENGVGLVKLMGRNSGFIALHSSIANRNVNLCLIPESDYELEGPNGVYAYIANRLKVKSHAVIVVAEGAATGCKDQDLRNTGKDASGNLALYDIGKHLKDGIAKYCKNQGIDVTLKYIDPTYMIRSIPANSTDKKLCTMLAQAAVHGAFAGFTGFSVGLVANQIAYLPVDLMTKIYEGKNASPGQRKVDVDNNMMWWKLMSSTGQPSFRNLV</sequence>
<dbReference type="Proteomes" id="UP000187209">
    <property type="component" value="Unassembled WGS sequence"/>
</dbReference>
<keyword evidence="13" id="KW-1185">Reference proteome</keyword>
<dbReference type="UniPathway" id="UPA00109">
    <property type="reaction ID" value="UER00182"/>
</dbReference>
<comment type="catalytic activity">
    <reaction evidence="10">
        <text>beta-D-fructose 6-phosphate + ATP = beta-D-fructose 1,6-bisphosphate + ADP + H(+)</text>
        <dbReference type="Rhea" id="RHEA:16109"/>
        <dbReference type="ChEBI" id="CHEBI:15378"/>
        <dbReference type="ChEBI" id="CHEBI:30616"/>
        <dbReference type="ChEBI" id="CHEBI:32966"/>
        <dbReference type="ChEBI" id="CHEBI:57634"/>
        <dbReference type="ChEBI" id="CHEBI:456216"/>
        <dbReference type="EC" id="2.7.1.11"/>
    </reaction>
</comment>
<dbReference type="GO" id="GO:0005737">
    <property type="term" value="C:cytoplasm"/>
    <property type="evidence" value="ECO:0007669"/>
    <property type="project" value="UniProtKB-ARBA"/>
</dbReference>
<evidence type="ECO:0000256" key="6">
    <source>
        <dbReference type="ARBA" id="ARBA00022777"/>
    </source>
</evidence>
<evidence type="ECO:0000259" key="11">
    <source>
        <dbReference type="Pfam" id="PF00365"/>
    </source>
</evidence>
<keyword evidence="5" id="KW-0547">Nucleotide-binding</keyword>
<proteinExistence type="predicted"/>
<gene>
    <name evidence="12" type="ORF">SteCoe_6667</name>
</gene>
<dbReference type="GO" id="GO:0003872">
    <property type="term" value="F:6-phosphofructokinase activity"/>
    <property type="evidence" value="ECO:0007669"/>
    <property type="project" value="UniProtKB-EC"/>
</dbReference>
<dbReference type="InterPro" id="IPR035966">
    <property type="entry name" value="PKF_sf"/>
</dbReference>
<keyword evidence="3" id="KW-0808">Transferase</keyword>
<organism evidence="12 13">
    <name type="scientific">Stentor coeruleus</name>
    <dbReference type="NCBI Taxonomy" id="5963"/>
    <lineage>
        <taxon>Eukaryota</taxon>
        <taxon>Sar</taxon>
        <taxon>Alveolata</taxon>
        <taxon>Ciliophora</taxon>
        <taxon>Postciliodesmatophora</taxon>
        <taxon>Heterotrichea</taxon>
        <taxon>Heterotrichida</taxon>
        <taxon>Stentoridae</taxon>
        <taxon>Stentor</taxon>
    </lineage>
</organism>
<keyword evidence="8" id="KW-0460">Magnesium</keyword>
<dbReference type="InterPro" id="IPR022953">
    <property type="entry name" value="ATP_PFK"/>
</dbReference>
<evidence type="ECO:0000256" key="8">
    <source>
        <dbReference type="ARBA" id="ARBA00022842"/>
    </source>
</evidence>
<keyword evidence="7" id="KW-0067">ATP-binding</keyword>
<accession>A0A1R2CPI3</accession>
<name>A0A1R2CPI3_9CILI</name>
<dbReference type="InterPro" id="IPR050929">
    <property type="entry name" value="PFKA"/>
</dbReference>
<dbReference type="GO" id="GO:0005524">
    <property type="term" value="F:ATP binding"/>
    <property type="evidence" value="ECO:0007669"/>
    <property type="project" value="UniProtKB-KW"/>
</dbReference>
<evidence type="ECO:0000256" key="7">
    <source>
        <dbReference type="ARBA" id="ARBA00022840"/>
    </source>
</evidence>
<feature type="domain" description="Phosphofructokinase" evidence="11">
    <location>
        <begin position="118"/>
        <end position="423"/>
    </location>
</feature>
<evidence type="ECO:0000256" key="2">
    <source>
        <dbReference type="ARBA" id="ARBA00002659"/>
    </source>
</evidence>
<dbReference type="SUPFAM" id="SSF53784">
    <property type="entry name" value="Phosphofructokinase"/>
    <property type="match status" value="1"/>
</dbReference>
<dbReference type="FunFam" id="3.40.50.450:FF:000002">
    <property type="entry name" value="ATP-dependent 6-phosphofructokinase"/>
    <property type="match status" value="1"/>
</dbReference>
<dbReference type="EMBL" id="MPUH01000093">
    <property type="protein sequence ID" value="OMJ90905.1"/>
    <property type="molecule type" value="Genomic_DNA"/>
</dbReference>
<evidence type="ECO:0000256" key="10">
    <source>
        <dbReference type="ARBA" id="ARBA00048070"/>
    </source>
</evidence>
<reference evidence="12 13" key="1">
    <citation type="submission" date="2016-11" db="EMBL/GenBank/DDBJ databases">
        <title>The macronuclear genome of Stentor coeruleus: a giant cell with tiny introns.</title>
        <authorList>
            <person name="Slabodnick M."/>
            <person name="Ruby J.G."/>
            <person name="Reiff S.B."/>
            <person name="Swart E.C."/>
            <person name="Gosai S."/>
            <person name="Prabakaran S."/>
            <person name="Witkowska E."/>
            <person name="Larue G.E."/>
            <person name="Fisher S."/>
            <person name="Freeman R.M."/>
            <person name="Gunawardena J."/>
            <person name="Chu W."/>
            <person name="Stover N.A."/>
            <person name="Gregory B.D."/>
            <person name="Nowacki M."/>
            <person name="Derisi J."/>
            <person name="Roy S.W."/>
            <person name="Marshall W.F."/>
            <person name="Sood P."/>
        </authorList>
    </citation>
    <scope>NUCLEOTIDE SEQUENCE [LARGE SCALE GENOMIC DNA]</scope>
    <source>
        <strain evidence="12">WM001</strain>
    </source>
</reference>
<dbReference type="AlphaFoldDB" id="A0A1R2CPI3"/>
<dbReference type="InterPro" id="IPR000023">
    <property type="entry name" value="Phosphofructokinase_dom"/>
</dbReference>
<dbReference type="NCBIfam" id="NF005301">
    <property type="entry name" value="PRK06830.1"/>
    <property type="match status" value="1"/>
</dbReference>
<evidence type="ECO:0000256" key="3">
    <source>
        <dbReference type="ARBA" id="ARBA00022679"/>
    </source>
</evidence>
<evidence type="ECO:0000313" key="12">
    <source>
        <dbReference type="EMBL" id="OMJ90905.1"/>
    </source>
</evidence>
<comment type="caution">
    <text evidence="12">The sequence shown here is derived from an EMBL/GenBank/DDBJ whole genome shotgun (WGS) entry which is preliminary data.</text>
</comment>
<evidence type="ECO:0000313" key="13">
    <source>
        <dbReference type="Proteomes" id="UP000187209"/>
    </source>
</evidence>
<keyword evidence="9" id="KW-0324">Glycolysis</keyword>
<protein>
    <recommendedName>
        <fullName evidence="11">Phosphofructokinase domain-containing protein</fullName>
    </recommendedName>
</protein>
<dbReference type="GO" id="GO:0046872">
    <property type="term" value="F:metal ion binding"/>
    <property type="evidence" value="ECO:0007669"/>
    <property type="project" value="UniProtKB-KW"/>
</dbReference>